<name>A0ABM8VFW2_9BACL</name>
<keyword evidence="2" id="KW-1003">Cell membrane</keyword>
<reference evidence="7 8" key="1">
    <citation type="submission" date="2021-06" db="EMBL/GenBank/DDBJ databases">
        <authorList>
            <person name="Criscuolo A."/>
        </authorList>
    </citation>
    <scope>NUCLEOTIDE SEQUENCE [LARGE SCALE GENOMIC DNA]</scope>
    <source>
        <strain evidence="8">CIP 111802</strain>
    </source>
</reference>
<feature type="transmembrane region" description="Helical" evidence="6">
    <location>
        <begin position="12"/>
        <end position="35"/>
    </location>
</feature>
<evidence type="ECO:0000256" key="4">
    <source>
        <dbReference type="ARBA" id="ARBA00022989"/>
    </source>
</evidence>
<feature type="transmembrane region" description="Helical" evidence="6">
    <location>
        <begin position="183"/>
        <end position="207"/>
    </location>
</feature>
<accession>A0ABM8VFW2</accession>
<keyword evidence="4 6" id="KW-1133">Transmembrane helix</keyword>
<feature type="transmembrane region" description="Helical" evidence="6">
    <location>
        <begin position="447"/>
        <end position="468"/>
    </location>
</feature>
<dbReference type="InterPro" id="IPR002797">
    <property type="entry name" value="Polysacc_synth"/>
</dbReference>
<feature type="transmembrane region" description="Helical" evidence="6">
    <location>
        <begin position="474"/>
        <end position="498"/>
    </location>
</feature>
<dbReference type="InterPro" id="IPR050833">
    <property type="entry name" value="Poly_Biosynth_Transport"/>
</dbReference>
<evidence type="ECO:0000256" key="6">
    <source>
        <dbReference type="SAM" id="Phobius"/>
    </source>
</evidence>
<evidence type="ECO:0000313" key="7">
    <source>
        <dbReference type="EMBL" id="CAG7636173.1"/>
    </source>
</evidence>
<dbReference type="Pfam" id="PF01943">
    <property type="entry name" value="Polysacc_synt"/>
    <property type="match status" value="1"/>
</dbReference>
<keyword evidence="3 6" id="KW-0812">Transmembrane</keyword>
<feature type="transmembrane region" description="Helical" evidence="6">
    <location>
        <begin position="282"/>
        <end position="303"/>
    </location>
</feature>
<keyword evidence="5 6" id="KW-0472">Membrane</keyword>
<feature type="transmembrane region" description="Helical" evidence="6">
    <location>
        <begin position="416"/>
        <end position="435"/>
    </location>
</feature>
<evidence type="ECO:0000313" key="8">
    <source>
        <dbReference type="Proteomes" id="UP000730618"/>
    </source>
</evidence>
<organism evidence="7 8">
    <name type="scientific">Paenibacillus allorhizosphaerae</name>
    <dbReference type="NCBI Taxonomy" id="2849866"/>
    <lineage>
        <taxon>Bacteria</taxon>
        <taxon>Bacillati</taxon>
        <taxon>Bacillota</taxon>
        <taxon>Bacilli</taxon>
        <taxon>Bacillales</taxon>
        <taxon>Paenibacillaceae</taxon>
        <taxon>Paenibacillus</taxon>
    </lineage>
</organism>
<dbReference type="InterPro" id="IPR014249">
    <property type="entry name" value="Spore_V_B"/>
</dbReference>
<dbReference type="PANTHER" id="PTHR30250:SF24">
    <property type="entry name" value="STAGE V SPORULATION PROTEIN B"/>
    <property type="match status" value="1"/>
</dbReference>
<keyword evidence="8" id="KW-1185">Reference proteome</keyword>
<evidence type="ECO:0000256" key="3">
    <source>
        <dbReference type="ARBA" id="ARBA00022692"/>
    </source>
</evidence>
<evidence type="ECO:0000256" key="5">
    <source>
        <dbReference type="ARBA" id="ARBA00023136"/>
    </source>
</evidence>
<sequence>MQSKQSFVRGTVILTISAFITRMLGFVNSIVMARYLGPEGIGLLMIAQPLVPIIVTITSLGLPVAISKLVAEAEAQGDQAKVKRILVVSLSITGTISIVLTLFSFFGAKLMSSWILSDPRAYYAMLAIIPIAPLVAVSSVIKGYFRGKQNMSPLAISDVVEQVIRIALIAALVQYLLPLGIEYAAAGAMISTVIGEGAGLLYLMLMLQVHRRKRERQSLSPQLREEKKTLVELLEIGLPTTGQGFIHSIYRALQPLLITKSMAIAGISAVVATKQFGLLAGYTFPLLVFPSFIMHSLSTALIPAISEAKARGNGQLIHQRLDQAIRIALIIGAPCTAVLYVWAFPLTMAVYHMEQAGEFLKLLAPIFLLQYFEPPLHAVLVGLGMVNTVMKNFIATTIVKAAAIFVLGSMMGIHGIIWGMNIGICLITMLNFLSLSKSIGFSLDIRTWLKVALSLAAMVLIGHNSFVFMQHAGYTLMLSVIGSISVSLLAYMVSLLATNTIKRNDVQRFPVIRRMFT</sequence>
<feature type="transmembrane region" description="Helical" evidence="6">
    <location>
        <begin position="85"/>
        <end position="108"/>
    </location>
</feature>
<feature type="transmembrane region" description="Helical" evidence="6">
    <location>
        <begin position="41"/>
        <end position="64"/>
    </location>
</feature>
<dbReference type="EMBL" id="CAJVCE010000005">
    <property type="protein sequence ID" value="CAG7636173.1"/>
    <property type="molecule type" value="Genomic_DNA"/>
</dbReference>
<dbReference type="Proteomes" id="UP000730618">
    <property type="component" value="Unassembled WGS sequence"/>
</dbReference>
<comment type="caution">
    <text evidence="7">The sequence shown here is derived from an EMBL/GenBank/DDBJ whole genome shotgun (WGS) entry which is preliminary data.</text>
</comment>
<feature type="transmembrane region" description="Helical" evidence="6">
    <location>
        <begin position="393"/>
        <end position="410"/>
    </location>
</feature>
<feature type="transmembrane region" description="Helical" evidence="6">
    <location>
        <begin position="324"/>
        <end position="343"/>
    </location>
</feature>
<evidence type="ECO:0000256" key="2">
    <source>
        <dbReference type="ARBA" id="ARBA00022475"/>
    </source>
</evidence>
<proteinExistence type="predicted"/>
<dbReference type="CDD" id="cd13124">
    <property type="entry name" value="MATE_SpoVB_like"/>
    <property type="match status" value="1"/>
</dbReference>
<dbReference type="PANTHER" id="PTHR30250">
    <property type="entry name" value="PST FAMILY PREDICTED COLANIC ACID TRANSPORTER"/>
    <property type="match status" value="1"/>
</dbReference>
<dbReference type="InterPro" id="IPR024923">
    <property type="entry name" value="PG_synth_SpoVB"/>
</dbReference>
<gene>
    <name evidence="7" type="primary">spoVB_1</name>
    <name evidence="7" type="ORF">PAECIP111802_02226</name>
</gene>
<evidence type="ECO:0000256" key="1">
    <source>
        <dbReference type="ARBA" id="ARBA00004651"/>
    </source>
</evidence>
<dbReference type="PIRSF" id="PIRSF038958">
    <property type="entry name" value="PG_synth_SpoVB"/>
    <property type="match status" value="1"/>
</dbReference>
<feature type="transmembrane region" description="Helical" evidence="6">
    <location>
        <begin position="120"/>
        <end position="141"/>
    </location>
</feature>
<dbReference type="RefSeq" id="WP_218098558.1">
    <property type="nucleotide sequence ID" value="NZ_CAJVCE010000005.1"/>
</dbReference>
<dbReference type="NCBIfam" id="TIGR02900">
    <property type="entry name" value="spore_V_B"/>
    <property type="match status" value="1"/>
</dbReference>
<feature type="transmembrane region" description="Helical" evidence="6">
    <location>
        <begin position="153"/>
        <end position="177"/>
    </location>
</feature>
<protein>
    <submittedName>
        <fullName evidence="7">Stage V sporulation protein B</fullName>
    </submittedName>
</protein>
<feature type="transmembrane region" description="Helical" evidence="6">
    <location>
        <begin position="257"/>
        <end position="276"/>
    </location>
</feature>
<comment type="subcellular location">
    <subcellularLocation>
        <location evidence="1">Cell membrane</location>
        <topology evidence="1">Multi-pass membrane protein</topology>
    </subcellularLocation>
</comment>
<feature type="transmembrane region" description="Helical" evidence="6">
    <location>
        <begin position="363"/>
        <end position="386"/>
    </location>
</feature>